<keyword evidence="1" id="KW-0732">Signal</keyword>
<evidence type="ECO:0000256" key="1">
    <source>
        <dbReference type="SAM" id="SignalP"/>
    </source>
</evidence>
<dbReference type="RefSeq" id="WP_380040151.1">
    <property type="nucleotide sequence ID" value="NZ_JBHSEH010000016.1"/>
</dbReference>
<name>A0ABV8XRY7_9DEIO</name>
<reference evidence="3" key="1">
    <citation type="journal article" date="2019" name="Int. J. Syst. Evol. Microbiol.">
        <title>The Global Catalogue of Microorganisms (GCM) 10K type strain sequencing project: providing services to taxonomists for standard genome sequencing and annotation.</title>
        <authorList>
            <consortium name="The Broad Institute Genomics Platform"/>
            <consortium name="The Broad Institute Genome Sequencing Center for Infectious Disease"/>
            <person name="Wu L."/>
            <person name="Ma J."/>
        </authorList>
    </citation>
    <scope>NUCLEOTIDE SEQUENCE [LARGE SCALE GENOMIC DNA]</scope>
    <source>
        <strain evidence="3">CCUG 56029</strain>
    </source>
</reference>
<accession>A0ABV8XRY7</accession>
<comment type="caution">
    <text evidence="2">The sequence shown here is derived from an EMBL/GenBank/DDBJ whole genome shotgun (WGS) entry which is preliminary data.</text>
</comment>
<evidence type="ECO:0000313" key="2">
    <source>
        <dbReference type="EMBL" id="MFC4427050.1"/>
    </source>
</evidence>
<feature type="signal peptide" evidence="1">
    <location>
        <begin position="1"/>
        <end position="19"/>
    </location>
</feature>
<keyword evidence="3" id="KW-1185">Reference proteome</keyword>
<gene>
    <name evidence="2" type="ORF">ACFOZ9_12600</name>
</gene>
<organism evidence="2 3">
    <name type="scientific">Deinococcus navajonensis</name>
    <dbReference type="NCBI Taxonomy" id="309884"/>
    <lineage>
        <taxon>Bacteria</taxon>
        <taxon>Thermotogati</taxon>
        <taxon>Deinococcota</taxon>
        <taxon>Deinococci</taxon>
        <taxon>Deinococcales</taxon>
        <taxon>Deinococcaceae</taxon>
        <taxon>Deinococcus</taxon>
    </lineage>
</organism>
<feature type="chain" id="PRO_5047106825" evidence="1">
    <location>
        <begin position="20"/>
        <end position="152"/>
    </location>
</feature>
<sequence>MNRRNYGLLLLLAASTAAAAPLTAGAQTLVMRLARAGGVTLSGVRWGDTGATSTVSRAFQANRHCLTDSTLTSLQRQPTNLGVQAMVFLEFRCVNRVQGKALTPALALGVLQQMGYKVNGPDLLLTLLNNPPAANTLVEASQTAVTPLTPHN</sequence>
<proteinExistence type="predicted"/>
<protein>
    <submittedName>
        <fullName evidence="2">Uncharacterized protein</fullName>
    </submittedName>
</protein>
<dbReference type="EMBL" id="JBHSEH010000016">
    <property type="protein sequence ID" value="MFC4427050.1"/>
    <property type="molecule type" value="Genomic_DNA"/>
</dbReference>
<dbReference type="Proteomes" id="UP001595998">
    <property type="component" value="Unassembled WGS sequence"/>
</dbReference>
<evidence type="ECO:0000313" key="3">
    <source>
        <dbReference type="Proteomes" id="UP001595998"/>
    </source>
</evidence>